<sequence>MNVTAQAVELYGNAALGLPECKMQYPAADQTWRCYYGAYLLPHVKESFFLHQFLYDSYQLGKDGAGKITPSGAMVEYDEAFRTLTHQFASVDVKASALKPGDKGVMLPACYKHCNTLEGTWSTLMTQGKTLEEAVASWFFRDGTVDDYVESSCVGFNYQR</sequence>
<dbReference type="GO" id="GO:0016787">
    <property type="term" value="F:hydrolase activity"/>
    <property type="evidence" value="ECO:0007669"/>
    <property type="project" value="InterPro"/>
</dbReference>
<dbReference type="InterPro" id="IPR004963">
    <property type="entry name" value="PAE/NOTUM"/>
</dbReference>
<dbReference type="EMBL" id="JWZX01002887">
    <property type="protein sequence ID" value="KOO26128.1"/>
    <property type="molecule type" value="Genomic_DNA"/>
</dbReference>
<evidence type="ECO:0000313" key="1">
    <source>
        <dbReference type="EMBL" id="KOO26128.1"/>
    </source>
</evidence>
<dbReference type="Pfam" id="PF03283">
    <property type="entry name" value="PAE"/>
    <property type="match status" value="1"/>
</dbReference>
<accession>A0A0M0JIR5</accession>
<proteinExistence type="predicted"/>
<reference evidence="2" key="1">
    <citation type="journal article" date="2015" name="PLoS Genet.">
        <title>Genome Sequence and Transcriptome Analyses of Chrysochromulina tobin: Metabolic Tools for Enhanced Algal Fitness in the Prominent Order Prymnesiales (Haptophyceae).</title>
        <authorList>
            <person name="Hovde B.T."/>
            <person name="Deodato C.R."/>
            <person name="Hunsperger H.M."/>
            <person name="Ryken S.A."/>
            <person name="Yost W."/>
            <person name="Jha R.K."/>
            <person name="Patterson J."/>
            <person name="Monnat R.J. Jr."/>
            <person name="Barlow S.B."/>
            <person name="Starkenburg S.R."/>
            <person name="Cattolico R.A."/>
        </authorList>
    </citation>
    <scope>NUCLEOTIDE SEQUENCE</scope>
    <source>
        <strain evidence="2">CCMP291</strain>
    </source>
</reference>
<organism evidence="1 2">
    <name type="scientific">Chrysochromulina tobinii</name>
    <dbReference type="NCBI Taxonomy" id="1460289"/>
    <lineage>
        <taxon>Eukaryota</taxon>
        <taxon>Haptista</taxon>
        <taxon>Haptophyta</taxon>
        <taxon>Prymnesiophyceae</taxon>
        <taxon>Prymnesiales</taxon>
        <taxon>Chrysochromulinaceae</taxon>
        <taxon>Chrysochromulina</taxon>
    </lineage>
</organism>
<gene>
    <name evidence="1" type="ORF">Ctob_001346</name>
</gene>
<name>A0A0M0JIR5_9EUKA</name>
<evidence type="ECO:0000313" key="2">
    <source>
        <dbReference type="Proteomes" id="UP000037460"/>
    </source>
</evidence>
<comment type="caution">
    <text evidence="1">The sequence shown here is derived from an EMBL/GenBank/DDBJ whole genome shotgun (WGS) entry which is preliminary data.</text>
</comment>
<keyword evidence="2" id="KW-1185">Reference proteome</keyword>
<dbReference type="AlphaFoldDB" id="A0A0M0JIR5"/>
<dbReference type="Proteomes" id="UP000037460">
    <property type="component" value="Unassembled WGS sequence"/>
</dbReference>
<protein>
    <submittedName>
        <fullName evidence="1">Protein notum-like protein</fullName>
    </submittedName>
</protein>